<dbReference type="Pfam" id="PF02391">
    <property type="entry name" value="MoaE"/>
    <property type="match status" value="1"/>
</dbReference>
<comment type="catalytic activity">
    <reaction evidence="8">
        <text>2 [molybdopterin-synthase sulfur-carrier protein]-C-terminal-Gly-aminoethanethioate + cyclic pyranopterin phosphate + H2O = molybdopterin + 2 [molybdopterin-synthase sulfur-carrier protein]-C-terminal Gly-Gly + 2 H(+)</text>
        <dbReference type="Rhea" id="RHEA:26333"/>
        <dbReference type="Rhea" id="RHEA-COMP:12202"/>
        <dbReference type="Rhea" id="RHEA-COMP:19907"/>
        <dbReference type="ChEBI" id="CHEBI:15377"/>
        <dbReference type="ChEBI" id="CHEBI:15378"/>
        <dbReference type="ChEBI" id="CHEBI:58698"/>
        <dbReference type="ChEBI" id="CHEBI:59648"/>
        <dbReference type="ChEBI" id="CHEBI:90778"/>
        <dbReference type="ChEBI" id="CHEBI:232372"/>
        <dbReference type="EC" id="2.8.1.12"/>
    </reaction>
</comment>
<protein>
    <recommendedName>
        <fullName evidence="9">Molybdopterin synthase catalytic subunit 1</fullName>
        <ecNumber evidence="3">2.8.1.12</ecNumber>
    </recommendedName>
    <alternativeName>
        <fullName evidence="13">MPT synthase subunit 2 1</fullName>
    </alternativeName>
    <alternativeName>
        <fullName evidence="10">Molybdenum cofactor biosynthesis protein E 1</fullName>
    </alternativeName>
    <alternativeName>
        <fullName evidence="11">Molybdopterin-converting factor large subunit 1</fullName>
    </alternativeName>
    <alternativeName>
        <fullName evidence="12">Molybdopterin-converting factor subunit 2 1</fullName>
    </alternativeName>
</protein>
<organism evidence="15 16">
    <name type="scientific">Streptomyces qinglanensis</name>
    <dbReference type="NCBI Taxonomy" id="943816"/>
    <lineage>
        <taxon>Bacteria</taxon>
        <taxon>Bacillati</taxon>
        <taxon>Actinomycetota</taxon>
        <taxon>Actinomycetes</taxon>
        <taxon>Kitasatosporales</taxon>
        <taxon>Streptomycetaceae</taxon>
        <taxon>Streptomyces</taxon>
    </lineage>
</organism>
<dbReference type="PANTHER" id="PTHR23404">
    <property type="entry name" value="MOLYBDOPTERIN SYNTHASE RELATED"/>
    <property type="match status" value="1"/>
</dbReference>
<dbReference type="SUPFAM" id="SSF54690">
    <property type="entry name" value="Molybdopterin synthase subunit MoaE"/>
    <property type="match status" value="1"/>
</dbReference>
<dbReference type="Gene3D" id="3.90.1170.40">
    <property type="entry name" value="Molybdopterin biosynthesis MoaE subunit"/>
    <property type="match status" value="1"/>
</dbReference>
<evidence type="ECO:0000313" key="15">
    <source>
        <dbReference type="EMBL" id="SES12061.1"/>
    </source>
</evidence>
<keyword evidence="4" id="KW-0808">Transferase</keyword>
<dbReference type="FunFam" id="3.90.1170.40:FF:000004">
    <property type="entry name" value="Molybdopterin biosynthesis protein MoeE"/>
    <property type="match status" value="1"/>
</dbReference>
<dbReference type="InterPro" id="IPR036563">
    <property type="entry name" value="MoaE_sf"/>
</dbReference>
<evidence type="ECO:0000256" key="12">
    <source>
        <dbReference type="ARBA" id="ARBA00080680"/>
    </source>
</evidence>
<evidence type="ECO:0000256" key="6">
    <source>
        <dbReference type="ARBA" id="ARBA00025448"/>
    </source>
</evidence>
<proteinExistence type="inferred from homology"/>
<reference evidence="16" key="1">
    <citation type="submission" date="2016-10" db="EMBL/GenBank/DDBJ databases">
        <authorList>
            <person name="Varghese N."/>
            <person name="Submissions S."/>
        </authorList>
    </citation>
    <scope>NUCLEOTIDE SEQUENCE [LARGE SCALE GENOMIC DNA]</scope>
    <source>
        <strain evidence="16">CGMCC 4.6825</strain>
    </source>
</reference>
<evidence type="ECO:0000256" key="3">
    <source>
        <dbReference type="ARBA" id="ARBA00011950"/>
    </source>
</evidence>
<evidence type="ECO:0000256" key="5">
    <source>
        <dbReference type="ARBA" id="ARBA00023150"/>
    </source>
</evidence>
<comment type="pathway">
    <text evidence="1">Cofactor biosynthesis; molybdopterin biosynthesis.</text>
</comment>
<evidence type="ECO:0000256" key="4">
    <source>
        <dbReference type="ARBA" id="ARBA00022679"/>
    </source>
</evidence>
<accession>A0A1H9URV0</accession>
<evidence type="ECO:0000256" key="9">
    <source>
        <dbReference type="ARBA" id="ARBA00072424"/>
    </source>
</evidence>
<dbReference type="Proteomes" id="UP000182841">
    <property type="component" value="Unassembled WGS sequence"/>
</dbReference>
<dbReference type="CDD" id="cd00756">
    <property type="entry name" value="MoaE"/>
    <property type="match status" value="1"/>
</dbReference>
<feature type="region of interest" description="Disordered" evidence="14">
    <location>
        <begin position="1"/>
        <end position="28"/>
    </location>
</feature>
<dbReference type="GO" id="GO:0006777">
    <property type="term" value="P:Mo-molybdopterin cofactor biosynthetic process"/>
    <property type="evidence" value="ECO:0007669"/>
    <property type="project" value="UniProtKB-KW"/>
</dbReference>
<keyword evidence="5" id="KW-0501">Molybdenum cofactor biosynthesis</keyword>
<evidence type="ECO:0000256" key="14">
    <source>
        <dbReference type="SAM" id="MobiDB-lite"/>
    </source>
</evidence>
<name>A0A1H9URV0_9ACTN</name>
<evidence type="ECO:0000256" key="2">
    <source>
        <dbReference type="ARBA" id="ARBA00005426"/>
    </source>
</evidence>
<evidence type="ECO:0000256" key="7">
    <source>
        <dbReference type="ARBA" id="ARBA00026066"/>
    </source>
</evidence>
<dbReference type="AlphaFoldDB" id="A0A1H9URV0"/>
<evidence type="ECO:0000256" key="8">
    <source>
        <dbReference type="ARBA" id="ARBA00049878"/>
    </source>
</evidence>
<gene>
    <name evidence="15" type="ORF">SAMN05421870_10982</name>
</gene>
<dbReference type="GO" id="GO:0030366">
    <property type="term" value="F:molybdopterin synthase activity"/>
    <property type="evidence" value="ECO:0007669"/>
    <property type="project" value="UniProtKB-EC"/>
</dbReference>
<dbReference type="EMBL" id="FOGO01000009">
    <property type="protein sequence ID" value="SES12061.1"/>
    <property type="molecule type" value="Genomic_DNA"/>
</dbReference>
<dbReference type="EC" id="2.8.1.12" evidence="3"/>
<evidence type="ECO:0000313" key="16">
    <source>
        <dbReference type="Proteomes" id="UP000182841"/>
    </source>
</evidence>
<comment type="subunit">
    <text evidence="7">Heterotetramer of 2 MoaD subunits and 2 MoaE subunits. Also stable as homodimer. The enzyme changes between these two forms during catalysis.</text>
</comment>
<comment type="function">
    <text evidence="6">Converts molybdopterin precursor Z into molybdopterin. This requires the incorporation of two sulfur atoms into precursor Z to generate a dithiolene group. The sulfur is provided by MoaD.</text>
</comment>
<dbReference type="STRING" id="943816.AN217_24440"/>
<sequence length="179" mass="18980">MTGMAQTYDGDHGSGHRRVHSDHPGELGAEDPIRLLEIRDAPLSVDEVFAAVGDHAAGGTALFVGTVRDHDGGAGVARLGYSSHPTAEAELRRVAEKVAADHPVRALAAVHRVGDLEVGDLAVVVAVSCPHRAEAFDACRKLIDDLKHEVPIWKHQTFTDGAEEWVGVQGAAPRPDVTP</sequence>
<evidence type="ECO:0000256" key="1">
    <source>
        <dbReference type="ARBA" id="ARBA00005046"/>
    </source>
</evidence>
<evidence type="ECO:0000256" key="13">
    <source>
        <dbReference type="ARBA" id="ARBA00080739"/>
    </source>
</evidence>
<comment type="similarity">
    <text evidence="2">Belongs to the MoaE family.</text>
</comment>
<evidence type="ECO:0000256" key="10">
    <source>
        <dbReference type="ARBA" id="ARBA00076955"/>
    </source>
</evidence>
<evidence type="ECO:0000256" key="11">
    <source>
        <dbReference type="ARBA" id="ARBA00078352"/>
    </source>
</evidence>
<dbReference type="InterPro" id="IPR003448">
    <property type="entry name" value="Mopterin_biosynth_MoaE"/>
</dbReference>
<keyword evidence="16" id="KW-1185">Reference proteome</keyword>